<protein>
    <submittedName>
        <fullName evidence="1">Uncharacterized protein</fullName>
    </submittedName>
</protein>
<organism evidence="1 2">
    <name type="scientific">Eiseniibacteriota bacterium</name>
    <dbReference type="NCBI Taxonomy" id="2212470"/>
    <lineage>
        <taxon>Bacteria</taxon>
        <taxon>Candidatus Eiseniibacteriota</taxon>
    </lineage>
</organism>
<gene>
    <name evidence="1" type="ORF">KJ970_01445</name>
</gene>
<evidence type="ECO:0000313" key="1">
    <source>
        <dbReference type="EMBL" id="MBU2689567.1"/>
    </source>
</evidence>
<sequence>MNFRRSILIVVCIGLLIYFPKSSLASGSLSGHAGIVTYSYGDTAETGQSELLTQLSFKVEDDSGFALRFNGRMREPLTDGPIEDWNLYRGTLEWASHRKRLSMTVGRRLLYTGILRGIQDGLVIEMRRLHRPTGLNVTLAVGKEASHGLETGPADNPNPWTLGVIASVHPLRTLDIKLSSRFNLEDKEEGAAFSDILGVSAGWRPVRTLLLDGLLEHDSTRERVERGQTRISYSSADYTLSAEYLYAASPWIPADSWFSRFDELIESYSQYRVGFDAGVPSVDWLSAGLYWIAQEGDERSINGYFSAWRDLTLGYRFSGDGDTRKGGVYGNAGRHLTGKIRIDAGADFSKYKIYSLYDQPAYGSYLRLGYDPTIALHLFSEVQYRKDQLMDKDFRLLMGASYRFNLSYGNRAN</sequence>
<comment type="caution">
    <text evidence="1">The sequence shown here is derived from an EMBL/GenBank/DDBJ whole genome shotgun (WGS) entry which is preliminary data.</text>
</comment>
<proteinExistence type="predicted"/>
<dbReference type="Proteomes" id="UP000777784">
    <property type="component" value="Unassembled WGS sequence"/>
</dbReference>
<dbReference type="AlphaFoldDB" id="A0A948RU88"/>
<name>A0A948RU88_UNCEI</name>
<dbReference type="EMBL" id="JAHJDP010000012">
    <property type="protein sequence ID" value="MBU2689567.1"/>
    <property type="molecule type" value="Genomic_DNA"/>
</dbReference>
<evidence type="ECO:0000313" key="2">
    <source>
        <dbReference type="Proteomes" id="UP000777784"/>
    </source>
</evidence>
<reference evidence="1" key="1">
    <citation type="submission" date="2021-05" db="EMBL/GenBank/DDBJ databases">
        <title>Energy efficiency and biological interactions define the core microbiome of deep oligotrophic groundwater.</title>
        <authorList>
            <person name="Mehrshad M."/>
            <person name="Lopez-Fernandez M."/>
            <person name="Bell E."/>
            <person name="Bernier-Latmani R."/>
            <person name="Bertilsson S."/>
            <person name="Dopson M."/>
        </authorList>
    </citation>
    <scope>NUCLEOTIDE SEQUENCE</scope>
    <source>
        <strain evidence="1">Modern_marine.mb.64</strain>
    </source>
</reference>
<accession>A0A948RU88</accession>